<feature type="transmembrane region" description="Helical" evidence="1">
    <location>
        <begin position="45"/>
        <end position="69"/>
    </location>
</feature>
<dbReference type="Proteomes" id="UP000714275">
    <property type="component" value="Unassembled WGS sequence"/>
</dbReference>
<reference evidence="2" key="1">
    <citation type="journal article" date="2020" name="New Phytol.">
        <title>Comparative genomics reveals dynamic genome evolution in host specialist ectomycorrhizal fungi.</title>
        <authorList>
            <person name="Lofgren L.A."/>
            <person name="Nguyen N.H."/>
            <person name="Vilgalys R."/>
            <person name="Ruytinx J."/>
            <person name="Liao H.L."/>
            <person name="Branco S."/>
            <person name="Kuo A."/>
            <person name="LaButti K."/>
            <person name="Lipzen A."/>
            <person name="Andreopoulos W."/>
            <person name="Pangilinan J."/>
            <person name="Riley R."/>
            <person name="Hundley H."/>
            <person name="Na H."/>
            <person name="Barry K."/>
            <person name="Grigoriev I.V."/>
            <person name="Stajich J.E."/>
            <person name="Kennedy P.G."/>
        </authorList>
    </citation>
    <scope>NUCLEOTIDE SEQUENCE</scope>
    <source>
        <strain evidence="2">DOB743</strain>
    </source>
</reference>
<dbReference type="AlphaFoldDB" id="A0A9P6ZTV3"/>
<gene>
    <name evidence="2" type="ORF">EV702DRAFT_329988</name>
</gene>
<keyword evidence="1" id="KW-0472">Membrane</keyword>
<evidence type="ECO:0000313" key="2">
    <source>
        <dbReference type="EMBL" id="KAG1776674.1"/>
    </source>
</evidence>
<keyword evidence="1" id="KW-0812">Transmembrane</keyword>
<sequence>MTCTYPLSMLTLWHRSSQAPALSQFPFTIITISQLQIFVRKTRPIFSARVVTTAVILRFSAIASSRVIYAKRRNVALRRMLTVPAHPIITTPATRGRRVRELLNVHYVHLNSSMPLQIRSDDSLRFTDLEN</sequence>
<proteinExistence type="predicted"/>
<organism evidence="2 3">
    <name type="scientific">Suillus placidus</name>
    <dbReference type="NCBI Taxonomy" id="48579"/>
    <lineage>
        <taxon>Eukaryota</taxon>
        <taxon>Fungi</taxon>
        <taxon>Dikarya</taxon>
        <taxon>Basidiomycota</taxon>
        <taxon>Agaricomycotina</taxon>
        <taxon>Agaricomycetes</taxon>
        <taxon>Agaricomycetidae</taxon>
        <taxon>Boletales</taxon>
        <taxon>Suillineae</taxon>
        <taxon>Suillaceae</taxon>
        <taxon>Suillus</taxon>
    </lineage>
</organism>
<evidence type="ECO:0000256" key="1">
    <source>
        <dbReference type="SAM" id="Phobius"/>
    </source>
</evidence>
<name>A0A9P6ZTV3_9AGAM</name>
<evidence type="ECO:0000313" key="3">
    <source>
        <dbReference type="Proteomes" id="UP000714275"/>
    </source>
</evidence>
<accession>A0A9P6ZTV3</accession>
<dbReference type="EMBL" id="JABBWD010000025">
    <property type="protein sequence ID" value="KAG1776674.1"/>
    <property type="molecule type" value="Genomic_DNA"/>
</dbReference>
<comment type="caution">
    <text evidence="2">The sequence shown here is derived from an EMBL/GenBank/DDBJ whole genome shotgun (WGS) entry which is preliminary data.</text>
</comment>
<protein>
    <submittedName>
        <fullName evidence="2">Uncharacterized protein</fullName>
    </submittedName>
</protein>
<keyword evidence="1" id="KW-1133">Transmembrane helix</keyword>
<keyword evidence="3" id="KW-1185">Reference proteome</keyword>
<feature type="transmembrane region" description="Helical" evidence="1">
    <location>
        <begin position="21"/>
        <end position="39"/>
    </location>
</feature>